<dbReference type="InterPro" id="IPR011701">
    <property type="entry name" value="MFS"/>
</dbReference>
<dbReference type="InterPro" id="IPR004638">
    <property type="entry name" value="EmrB-like"/>
</dbReference>
<evidence type="ECO:0000256" key="5">
    <source>
        <dbReference type="ARBA" id="ARBA00022692"/>
    </source>
</evidence>
<evidence type="ECO:0000313" key="10">
    <source>
        <dbReference type="EMBL" id="SPP66062.1"/>
    </source>
</evidence>
<dbReference type="RefSeq" id="WP_121990280.1">
    <property type="nucleotide sequence ID" value="NZ_OUNR01000018.1"/>
</dbReference>
<feature type="transmembrane region" description="Helical" evidence="8">
    <location>
        <begin position="375"/>
        <end position="398"/>
    </location>
</feature>
<feature type="transmembrane region" description="Helical" evidence="8">
    <location>
        <begin position="53"/>
        <end position="72"/>
    </location>
</feature>
<dbReference type="PROSITE" id="PS50850">
    <property type="entry name" value="MFS"/>
    <property type="match status" value="1"/>
</dbReference>
<feature type="transmembrane region" description="Helical" evidence="8">
    <location>
        <begin position="84"/>
        <end position="105"/>
    </location>
</feature>
<protein>
    <submittedName>
        <fullName evidence="10">Putative Multidrug resistance protein B</fullName>
    </submittedName>
</protein>
<evidence type="ECO:0000256" key="7">
    <source>
        <dbReference type="ARBA" id="ARBA00023136"/>
    </source>
</evidence>
<keyword evidence="4" id="KW-1003">Cell membrane</keyword>
<proteinExistence type="inferred from homology"/>
<evidence type="ECO:0000256" key="6">
    <source>
        <dbReference type="ARBA" id="ARBA00022989"/>
    </source>
</evidence>
<feature type="domain" description="Major facilitator superfamily (MFS) profile" evidence="9">
    <location>
        <begin position="17"/>
        <end position="509"/>
    </location>
</feature>
<feature type="transmembrane region" description="Helical" evidence="8">
    <location>
        <begin position="204"/>
        <end position="223"/>
    </location>
</feature>
<dbReference type="Proteomes" id="UP000248168">
    <property type="component" value="Unassembled WGS sequence"/>
</dbReference>
<evidence type="ECO:0000256" key="2">
    <source>
        <dbReference type="ARBA" id="ARBA00008537"/>
    </source>
</evidence>
<feature type="transmembrane region" description="Helical" evidence="8">
    <location>
        <begin position="274"/>
        <end position="302"/>
    </location>
</feature>
<dbReference type="GO" id="GO:0005886">
    <property type="term" value="C:plasma membrane"/>
    <property type="evidence" value="ECO:0007669"/>
    <property type="project" value="UniProtKB-SubCell"/>
</dbReference>
<dbReference type="InParanoid" id="A0A330LAY1"/>
<name>A0A330LAY1_9BACT</name>
<dbReference type="Pfam" id="PF07690">
    <property type="entry name" value="MFS_1"/>
    <property type="match status" value="1"/>
</dbReference>
<dbReference type="OrthoDB" id="9812221at2"/>
<dbReference type="AlphaFoldDB" id="A0A330LAY1"/>
<dbReference type="SUPFAM" id="SSF103473">
    <property type="entry name" value="MFS general substrate transporter"/>
    <property type="match status" value="1"/>
</dbReference>
<dbReference type="GO" id="GO:0022857">
    <property type="term" value="F:transmembrane transporter activity"/>
    <property type="evidence" value="ECO:0007669"/>
    <property type="project" value="InterPro"/>
</dbReference>
<dbReference type="PANTHER" id="PTHR42718">
    <property type="entry name" value="MAJOR FACILITATOR SUPERFAMILY MULTIDRUG TRANSPORTER MFSC"/>
    <property type="match status" value="1"/>
</dbReference>
<dbReference type="FunCoup" id="A0A330LAY1">
    <property type="interactions" value="245"/>
</dbReference>
<feature type="transmembrane region" description="Helical" evidence="8">
    <location>
        <begin position="338"/>
        <end position="355"/>
    </location>
</feature>
<dbReference type="Gene3D" id="1.20.1720.10">
    <property type="entry name" value="Multidrug resistance protein D"/>
    <property type="match status" value="1"/>
</dbReference>
<feature type="transmembrane region" description="Helical" evidence="8">
    <location>
        <begin position="172"/>
        <end position="192"/>
    </location>
</feature>
<feature type="transmembrane region" description="Helical" evidence="8">
    <location>
        <begin position="111"/>
        <end position="131"/>
    </location>
</feature>
<accession>A0A330LAY1</accession>
<keyword evidence="7 8" id="KW-0472">Membrane</keyword>
<reference evidence="11" key="1">
    <citation type="submission" date="2018-04" db="EMBL/GenBank/DDBJ databases">
        <authorList>
            <person name="Lucker S."/>
            <person name="Sakoula D."/>
        </authorList>
    </citation>
    <scope>NUCLEOTIDE SEQUENCE [LARGE SCALE GENOMIC DNA]</scope>
</reference>
<keyword evidence="5 8" id="KW-0812">Transmembrane</keyword>
<evidence type="ECO:0000313" key="11">
    <source>
        <dbReference type="Proteomes" id="UP000248168"/>
    </source>
</evidence>
<evidence type="ECO:0000256" key="4">
    <source>
        <dbReference type="ARBA" id="ARBA00022475"/>
    </source>
</evidence>
<evidence type="ECO:0000256" key="3">
    <source>
        <dbReference type="ARBA" id="ARBA00022448"/>
    </source>
</evidence>
<dbReference type="EMBL" id="OUNR01000018">
    <property type="protein sequence ID" value="SPP66062.1"/>
    <property type="molecule type" value="Genomic_DNA"/>
</dbReference>
<evidence type="ECO:0000256" key="1">
    <source>
        <dbReference type="ARBA" id="ARBA00004651"/>
    </source>
</evidence>
<evidence type="ECO:0000259" key="9">
    <source>
        <dbReference type="PROSITE" id="PS50850"/>
    </source>
</evidence>
<dbReference type="PANTHER" id="PTHR42718:SF9">
    <property type="entry name" value="MAJOR FACILITATOR SUPERFAMILY MULTIDRUG TRANSPORTER MFSC"/>
    <property type="match status" value="1"/>
</dbReference>
<feature type="transmembrane region" description="Helical" evidence="8">
    <location>
        <begin position="12"/>
        <end position="33"/>
    </location>
</feature>
<comment type="subcellular location">
    <subcellularLocation>
        <location evidence="1">Cell membrane</location>
        <topology evidence="1">Multi-pass membrane protein</topology>
    </subcellularLocation>
</comment>
<keyword evidence="3" id="KW-0813">Transport</keyword>
<feature type="transmembrane region" description="Helical" evidence="8">
    <location>
        <begin position="143"/>
        <end position="166"/>
    </location>
</feature>
<dbReference type="Gene3D" id="1.20.1250.20">
    <property type="entry name" value="MFS general substrate transporter like domains"/>
    <property type="match status" value="1"/>
</dbReference>
<feature type="transmembrane region" description="Helical" evidence="8">
    <location>
        <begin position="235"/>
        <end position="254"/>
    </location>
</feature>
<sequence length="532" mass="58721">MTTVFLRRLRGWRFVLFNAILGLAHIVVLFNAGSYIALLPHVSGDLGGVLPSFLTWAQTDFMVGLALGFPLARYLSGRIGDYRLLISAFLVYSCASYLCGASETLSQFLPARIAQGIAGGITLPIAQAMLLNEYPKRSKALALSVWGLFSITPFTIGMPVGGYLVYLFGWRSLFYLDFVLTMIVVGTLAALLHGRGFRRRYGRFDLVGFLLLLLLLLGLQTFLNMGNDFDWMDSPLLQAIAIVLAVALPCFVIWELGERHPTLDLRLFRHRNFFIGVTCLTVGFFSVQGLLSLLIVQIQLILGYSSELAGLALLPLVLFGAPAIAVMHILCKYVDARWLICFNSLGFAATFYWMGLYDDPHSFDQLFWPMVVEGIFLGSFFTPLTVLILHGLSGPLILRAAEVANLLRVTAGAFGITFQSIILFRRAHFHQLNLADHFGGRLSISYDPLGQLMTKLIEAGVAPAQVNATLGTMIKQEAAILSLNDAFLVASGLFLGIAALVWFAHPTHRPLPLTPAEELRELRAEELIEEMP</sequence>
<dbReference type="InterPro" id="IPR036259">
    <property type="entry name" value="MFS_trans_sf"/>
</dbReference>
<keyword evidence="6 8" id="KW-1133">Transmembrane helix</keyword>
<keyword evidence="11" id="KW-1185">Reference proteome</keyword>
<dbReference type="InterPro" id="IPR020846">
    <property type="entry name" value="MFS_dom"/>
</dbReference>
<evidence type="ECO:0000256" key="8">
    <source>
        <dbReference type="SAM" id="Phobius"/>
    </source>
</evidence>
<dbReference type="NCBIfam" id="TIGR00711">
    <property type="entry name" value="efflux_EmrB"/>
    <property type="match status" value="1"/>
</dbReference>
<feature type="transmembrane region" description="Helical" evidence="8">
    <location>
        <begin position="486"/>
        <end position="504"/>
    </location>
</feature>
<organism evidence="10 11">
    <name type="scientific">Nitrospira lenta</name>
    <dbReference type="NCBI Taxonomy" id="1436998"/>
    <lineage>
        <taxon>Bacteria</taxon>
        <taxon>Pseudomonadati</taxon>
        <taxon>Nitrospirota</taxon>
        <taxon>Nitrospiria</taxon>
        <taxon>Nitrospirales</taxon>
        <taxon>Nitrospiraceae</taxon>
        <taxon>Nitrospira</taxon>
    </lineage>
</organism>
<gene>
    <name evidence="10" type="ORF">NITLEN_50102</name>
</gene>
<comment type="similarity">
    <text evidence="2">Belongs to the major facilitator superfamily. EmrB family.</text>
</comment>
<feature type="transmembrane region" description="Helical" evidence="8">
    <location>
        <begin position="308"/>
        <end position="331"/>
    </location>
</feature>